<evidence type="ECO:0000256" key="7">
    <source>
        <dbReference type="ARBA" id="ARBA00022989"/>
    </source>
</evidence>
<dbReference type="EMBL" id="CATQJL010000326">
    <property type="protein sequence ID" value="CAJ0610277.1"/>
    <property type="molecule type" value="Genomic_DNA"/>
</dbReference>
<evidence type="ECO:0000256" key="10">
    <source>
        <dbReference type="SAM" id="Phobius"/>
    </source>
</evidence>
<evidence type="ECO:0000256" key="1">
    <source>
        <dbReference type="ARBA" id="ARBA00004155"/>
    </source>
</evidence>
<feature type="transmembrane region" description="Helical" evidence="10">
    <location>
        <begin position="63"/>
        <end position="83"/>
    </location>
</feature>
<dbReference type="GO" id="GO:0005886">
    <property type="term" value="C:plasma membrane"/>
    <property type="evidence" value="ECO:0007669"/>
    <property type="project" value="TreeGrafter"/>
</dbReference>
<feature type="transmembrane region" description="Helical" evidence="10">
    <location>
        <begin position="34"/>
        <end position="57"/>
    </location>
</feature>
<protein>
    <submittedName>
        <fullName evidence="11">Uncharacterized protein</fullName>
    </submittedName>
</protein>
<dbReference type="AlphaFoldDB" id="A0AA36HGI2"/>
<dbReference type="GO" id="GO:0010008">
    <property type="term" value="C:endosome membrane"/>
    <property type="evidence" value="ECO:0007669"/>
    <property type="project" value="UniProtKB-SubCell"/>
</dbReference>
<dbReference type="PANTHER" id="PTHR31525">
    <property type="entry name" value="HEME TRANSPORTER HRG1"/>
    <property type="match status" value="1"/>
</dbReference>
<evidence type="ECO:0000313" key="12">
    <source>
        <dbReference type="Proteomes" id="UP001176961"/>
    </source>
</evidence>
<evidence type="ECO:0000256" key="8">
    <source>
        <dbReference type="ARBA" id="ARBA00023136"/>
    </source>
</evidence>
<evidence type="ECO:0000313" key="11">
    <source>
        <dbReference type="EMBL" id="CAJ0610277.1"/>
    </source>
</evidence>
<feature type="transmembrane region" description="Helical" evidence="10">
    <location>
        <begin position="104"/>
        <end position="123"/>
    </location>
</feature>
<proteinExistence type="inferred from homology"/>
<evidence type="ECO:0000256" key="6">
    <source>
        <dbReference type="ARBA" id="ARBA00022753"/>
    </source>
</evidence>
<keyword evidence="9" id="KW-0458">Lysosome</keyword>
<keyword evidence="6" id="KW-0967">Endosome</keyword>
<comment type="subcellular location">
    <subcellularLocation>
        <location evidence="2">Endosome membrane</location>
        <topology evidence="2">Multi-pass membrane protein</topology>
    </subcellularLocation>
    <subcellularLocation>
        <location evidence="1">Lysosome membrane</location>
        <topology evidence="1">Multi-pass membrane protein</topology>
    </subcellularLocation>
</comment>
<evidence type="ECO:0000256" key="3">
    <source>
        <dbReference type="ARBA" id="ARBA00006203"/>
    </source>
</evidence>
<keyword evidence="7 10" id="KW-1133">Transmembrane helix</keyword>
<keyword evidence="5 10" id="KW-0812">Transmembrane</keyword>
<dbReference type="Pfam" id="PF16954">
    <property type="entry name" value="HRG"/>
    <property type="match status" value="1"/>
</dbReference>
<comment type="similarity">
    <text evidence="3">Belongs to the HRG family.</text>
</comment>
<dbReference type="GO" id="GO:0005765">
    <property type="term" value="C:lysosomal membrane"/>
    <property type="evidence" value="ECO:0007669"/>
    <property type="project" value="UniProtKB-SubCell"/>
</dbReference>
<dbReference type="PRINTS" id="PR02095">
    <property type="entry name" value="TRNSPORTRHRG"/>
</dbReference>
<keyword evidence="4" id="KW-0813">Transport</keyword>
<dbReference type="Proteomes" id="UP001176961">
    <property type="component" value="Unassembled WGS sequence"/>
</dbReference>
<dbReference type="GO" id="GO:0015232">
    <property type="term" value="F:heme transmembrane transporter activity"/>
    <property type="evidence" value="ECO:0007669"/>
    <property type="project" value="InterPro"/>
</dbReference>
<dbReference type="GO" id="GO:0020037">
    <property type="term" value="F:heme binding"/>
    <property type="evidence" value="ECO:0007669"/>
    <property type="project" value="TreeGrafter"/>
</dbReference>
<dbReference type="InterPro" id="IPR026218">
    <property type="entry name" value="HRG"/>
</dbReference>
<keyword evidence="12" id="KW-1185">Reference proteome</keyword>
<sequence length="190" mass="21409">MTGHHIYRYDSVTPYVDVYNTIPSMPKGMCNIKVYIGIAILGMIAGYSAALCFGIQYHNYSATTMAFISGVGATVLLYMHLAYKNGKMIDWPRARFTCYLWGGWVMFVISMIGLIACLVYAGVHHQTLTSEGLQGENFWLTSVWFFMLAKWTAMIGVFAKRYHSLTLLPLSKSPPIPLETPEIVKEKPNF</sequence>
<evidence type="ECO:0000256" key="4">
    <source>
        <dbReference type="ARBA" id="ARBA00022448"/>
    </source>
</evidence>
<organism evidence="11 12">
    <name type="scientific">Cylicocyclus nassatus</name>
    <name type="common">Nematode worm</name>
    <dbReference type="NCBI Taxonomy" id="53992"/>
    <lineage>
        <taxon>Eukaryota</taxon>
        <taxon>Metazoa</taxon>
        <taxon>Ecdysozoa</taxon>
        <taxon>Nematoda</taxon>
        <taxon>Chromadorea</taxon>
        <taxon>Rhabditida</taxon>
        <taxon>Rhabditina</taxon>
        <taxon>Rhabditomorpha</taxon>
        <taxon>Strongyloidea</taxon>
        <taxon>Strongylidae</taxon>
        <taxon>Cylicocyclus</taxon>
    </lineage>
</organism>
<evidence type="ECO:0000256" key="9">
    <source>
        <dbReference type="ARBA" id="ARBA00023228"/>
    </source>
</evidence>
<keyword evidence="8 10" id="KW-0472">Membrane</keyword>
<gene>
    <name evidence="11" type="ORF">CYNAS_LOCUS22260</name>
</gene>
<dbReference type="PANTHER" id="PTHR31525:SF1">
    <property type="entry name" value="HEME TRANSPORTER HRG1"/>
    <property type="match status" value="1"/>
</dbReference>
<accession>A0AA36HGI2</accession>
<name>A0AA36HGI2_CYLNA</name>
<feature type="transmembrane region" description="Helical" evidence="10">
    <location>
        <begin position="138"/>
        <end position="159"/>
    </location>
</feature>
<comment type="caution">
    <text evidence="11">The sequence shown here is derived from an EMBL/GenBank/DDBJ whole genome shotgun (WGS) entry which is preliminary data.</text>
</comment>
<reference evidence="11" key="1">
    <citation type="submission" date="2023-07" db="EMBL/GenBank/DDBJ databases">
        <authorList>
            <consortium name="CYATHOMIX"/>
        </authorList>
    </citation>
    <scope>NUCLEOTIDE SEQUENCE</scope>
    <source>
        <strain evidence="11">N/A</strain>
    </source>
</reference>
<evidence type="ECO:0000256" key="2">
    <source>
        <dbReference type="ARBA" id="ARBA00004337"/>
    </source>
</evidence>
<evidence type="ECO:0000256" key="5">
    <source>
        <dbReference type="ARBA" id="ARBA00022692"/>
    </source>
</evidence>